<organism evidence="2 3">
    <name type="scientific">Blyttiomyces helicus</name>
    <dbReference type="NCBI Taxonomy" id="388810"/>
    <lineage>
        <taxon>Eukaryota</taxon>
        <taxon>Fungi</taxon>
        <taxon>Fungi incertae sedis</taxon>
        <taxon>Chytridiomycota</taxon>
        <taxon>Chytridiomycota incertae sedis</taxon>
        <taxon>Chytridiomycetes</taxon>
        <taxon>Chytridiomycetes incertae sedis</taxon>
        <taxon>Blyttiomyces</taxon>
    </lineage>
</organism>
<accession>A0A4P9WBJ9</accession>
<evidence type="ECO:0008006" key="4">
    <source>
        <dbReference type="Google" id="ProtNLM"/>
    </source>
</evidence>
<feature type="compositionally biased region" description="Basic and acidic residues" evidence="1">
    <location>
        <begin position="19"/>
        <end position="47"/>
    </location>
</feature>
<dbReference type="EMBL" id="KZ995776">
    <property type="protein sequence ID" value="RKO89999.1"/>
    <property type="molecule type" value="Genomic_DNA"/>
</dbReference>
<gene>
    <name evidence="2" type="ORF">BDK51DRAFT_40226</name>
</gene>
<sequence length="220" mass="24228">MNVGEHCLYGGGHRQGLQEGERGAKGDRSADKWRGGGSKRSDREIKRQQVTNDRALVHPGKLNLLQLKCPAHLQQGQSQRSRGSAQWGPRRELAPARRSRWCSLALASFLLARDSQLRYLGLLWFDAPDPVVIKAIASSAPKINDITITHYQPVFTFENIQFMTDLVRACPRLRSFSPKGGNIPGCDGISAFLNGLGIADDGVDSFDDLFDSHVYAEAGL</sequence>
<proteinExistence type="predicted"/>
<evidence type="ECO:0000256" key="1">
    <source>
        <dbReference type="SAM" id="MobiDB-lite"/>
    </source>
</evidence>
<evidence type="ECO:0000313" key="2">
    <source>
        <dbReference type="EMBL" id="RKO89999.1"/>
    </source>
</evidence>
<protein>
    <recommendedName>
        <fullName evidence="4">F-box domain-containing protein</fullName>
    </recommendedName>
</protein>
<dbReference type="Proteomes" id="UP000269721">
    <property type="component" value="Unassembled WGS sequence"/>
</dbReference>
<dbReference type="AlphaFoldDB" id="A0A4P9WBJ9"/>
<evidence type="ECO:0000313" key="3">
    <source>
        <dbReference type="Proteomes" id="UP000269721"/>
    </source>
</evidence>
<feature type="region of interest" description="Disordered" evidence="1">
    <location>
        <begin position="1"/>
        <end position="52"/>
    </location>
</feature>
<reference evidence="3" key="1">
    <citation type="journal article" date="2018" name="Nat. Microbiol.">
        <title>Leveraging single-cell genomics to expand the fungal tree of life.</title>
        <authorList>
            <person name="Ahrendt S.R."/>
            <person name="Quandt C.A."/>
            <person name="Ciobanu D."/>
            <person name="Clum A."/>
            <person name="Salamov A."/>
            <person name="Andreopoulos B."/>
            <person name="Cheng J.F."/>
            <person name="Woyke T."/>
            <person name="Pelin A."/>
            <person name="Henrissat B."/>
            <person name="Reynolds N.K."/>
            <person name="Benny G.L."/>
            <person name="Smith M.E."/>
            <person name="James T.Y."/>
            <person name="Grigoriev I.V."/>
        </authorList>
    </citation>
    <scope>NUCLEOTIDE SEQUENCE [LARGE SCALE GENOMIC DNA]</scope>
</reference>
<keyword evidence="3" id="KW-1185">Reference proteome</keyword>
<name>A0A4P9WBJ9_9FUNG</name>